<evidence type="ECO:0000313" key="1">
    <source>
        <dbReference type="EMBL" id="PKY45884.1"/>
    </source>
</evidence>
<proteinExistence type="predicted"/>
<sequence>MNTSGIALKYSLSLCPFSQNITINLKHSSLRNQIHYTLCIQIPSHVTPPIFKWTKKLPKQILDVPELHCLLMNFVPSHLTYPFKAAKISKDTTKRILLKFLFDLHKEIYENIWKHMTVVNKRFFNYRQGSTTYHHRKDMLNINNNNGYHCPLNDCKRQIDNNNLWIYLTSSNFLHNLPWLSSLNEDLELRTGKGQFG</sequence>
<comment type="caution">
    <text evidence="1">The sequence shown here is derived from an EMBL/GenBank/DDBJ whole genome shotgun (WGS) entry which is preliminary data.</text>
</comment>
<dbReference type="AlphaFoldDB" id="A0A2I1GGY9"/>
<reference evidence="1 2" key="1">
    <citation type="submission" date="2015-10" db="EMBL/GenBank/DDBJ databases">
        <title>Genome analyses suggest a sexual origin of heterokaryosis in a supposedly ancient asexual fungus.</title>
        <authorList>
            <person name="Ropars J."/>
            <person name="Sedzielewska K."/>
            <person name="Noel J."/>
            <person name="Charron P."/>
            <person name="Farinelli L."/>
            <person name="Marton T."/>
            <person name="Kruger M."/>
            <person name="Pelin A."/>
            <person name="Brachmann A."/>
            <person name="Corradi N."/>
        </authorList>
    </citation>
    <scope>NUCLEOTIDE SEQUENCE [LARGE SCALE GENOMIC DNA]</scope>
    <source>
        <strain evidence="1 2">A4</strain>
    </source>
</reference>
<dbReference type="EMBL" id="LLXI01000417">
    <property type="protein sequence ID" value="PKY45884.1"/>
    <property type="molecule type" value="Genomic_DNA"/>
</dbReference>
<keyword evidence="2" id="KW-1185">Reference proteome</keyword>
<evidence type="ECO:0000313" key="2">
    <source>
        <dbReference type="Proteomes" id="UP000234323"/>
    </source>
</evidence>
<dbReference type="VEuPathDB" id="FungiDB:RhiirA1_465658"/>
<accession>A0A2I1GGY9</accession>
<name>A0A2I1GGY9_9GLOM</name>
<protein>
    <submittedName>
        <fullName evidence="1">Uncharacterized protein</fullName>
    </submittedName>
</protein>
<organism evidence="1 2">
    <name type="scientific">Rhizophagus irregularis</name>
    <dbReference type="NCBI Taxonomy" id="588596"/>
    <lineage>
        <taxon>Eukaryota</taxon>
        <taxon>Fungi</taxon>
        <taxon>Fungi incertae sedis</taxon>
        <taxon>Mucoromycota</taxon>
        <taxon>Glomeromycotina</taxon>
        <taxon>Glomeromycetes</taxon>
        <taxon>Glomerales</taxon>
        <taxon>Glomeraceae</taxon>
        <taxon>Rhizophagus</taxon>
    </lineage>
</organism>
<gene>
    <name evidence="1" type="ORF">RhiirA4_460578</name>
</gene>
<dbReference type="VEuPathDB" id="FungiDB:RhiirFUN_000180"/>
<dbReference type="Proteomes" id="UP000234323">
    <property type="component" value="Unassembled WGS sequence"/>
</dbReference>